<evidence type="ECO:0000313" key="1">
    <source>
        <dbReference type="EMBL" id="WBE24676.1"/>
    </source>
</evidence>
<dbReference type="Pfam" id="PF07254">
    <property type="entry name" value="Cpta_toxin"/>
    <property type="match status" value="1"/>
</dbReference>
<dbReference type="KEGG" id="dce:O6P33_09905"/>
<keyword evidence="2" id="KW-1185">Reference proteome</keyword>
<dbReference type="AlphaFoldDB" id="A0AAE9VTH6"/>
<name>A0AAE9VTH6_9GAMM</name>
<evidence type="ECO:0000313" key="2">
    <source>
        <dbReference type="Proteomes" id="UP001212189"/>
    </source>
</evidence>
<sequence>MPGLLKLLLLSLLCGQVGWQLYCLCFRQQPARRQGVRHTAQGWQVWQPQHGWRAVQLRADSMALPSLVLLRYRYAHQWFYRSALIAADSLEQQSHRRLRVRLKFSRQRWQAVK</sequence>
<protein>
    <submittedName>
        <fullName evidence="1">Uncharacterized protein</fullName>
    </submittedName>
</protein>
<proteinExistence type="predicted"/>
<dbReference type="Proteomes" id="UP001212189">
    <property type="component" value="Chromosome"/>
</dbReference>
<gene>
    <name evidence="1" type="ORF">O6P33_09905</name>
</gene>
<accession>A0AAE9VTH6</accession>
<reference evidence="1 2" key="1">
    <citation type="submission" date="2022-12" db="EMBL/GenBank/DDBJ databases">
        <title>Coexistence and Characterization of a Novel Tigecycline Resistance gene tet(X) variant and blaNDM-1 in a Pseudomonas caeni Isolate of Chicken Origin.</title>
        <authorList>
            <person name="Lu X."/>
            <person name="Zhang L."/>
            <person name="Li R."/>
            <person name="Wang Z."/>
        </authorList>
    </citation>
    <scope>NUCLEOTIDE SEQUENCE [LARGE SCALE GENOMIC DNA]</scope>
    <source>
        <strain evidence="1 2">CE14</strain>
    </source>
</reference>
<dbReference type="InterPro" id="IPR009883">
    <property type="entry name" value="YgfX"/>
</dbReference>
<organism evidence="1 2">
    <name type="scientific">Denitrificimonas caeni</name>
    <dbReference type="NCBI Taxonomy" id="521720"/>
    <lineage>
        <taxon>Bacteria</taxon>
        <taxon>Pseudomonadati</taxon>
        <taxon>Pseudomonadota</taxon>
        <taxon>Gammaproteobacteria</taxon>
        <taxon>Pseudomonadales</taxon>
        <taxon>Pseudomonadaceae</taxon>
        <taxon>Denitrificimonas</taxon>
    </lineage>
</organism>
<dbReference type="EMBL" id="CP114976">
    <property type="protein sequence ID" value="WBE24676.1"/>
    <property type="molecule type" value="Genomic_DNA"/>
</dbReference>